<keyword evidence="1" id="KW-0732">Signal</keyword>
<sequence>MRSLPRTGVHWFQASSGLLLILVKGSDGGQVYQRCKVRYTKHNSCSSVRFFVQVIAAYFQVLCEQPTLTTLPTHLEAPCKGLYSPVLHYGFAYNQEKLDQLRKAHLATDPRMQADELYVLGLIRKIMHPGYMKVTAPTGMDVGEEMVNLFSIATNYYPWVEEDKLKQIRKLLVESLGEPRWHVDPLFSYWKKGPFYDDDVAILPQRPLRSNLPRLFPR</sequence>
<keyword evidence="3" id="KW-1185">Reference proteome</keyword>
<evidence type="ECO:0000313" key="3">
    <source>
        <dbReference type="Proteomes" id="UP000305067"/>
    </source>
</evidence>
<gene>
    <name evidence="2" type="ORF">BDV98DRAFT_587076</name>
</gene>
<dbReference type="AlphaFoldDB" id="A0A5C3Q0U6"/>
<name>A0A5C3Q0U6_9AGAR</name>
<dbReference type="EMBL" id="ML178885">
    <property type="protein sequence ID" value="TFK95431.1"/>
    <property type="molecule type" value="Genomic_DNA"/>
</dbReference>
<organism evidence="2 3">
    <name type="scientific">Pterulicium gracile</name>
    <dbReference type="NCBI Taxonomy" id="1884261"/>
    <lineage>
        <taxon>Eukaryota</taxon>
        <taxon>Fungi</taxon>
        <taxon>Dikarya</taxon>
        <taxon>Basidiomycota</taxon>
        <taxon>Agaricomycotina</taxon>
        <taxon>Agaricomycetes</taxon>
        <taxon>Agaricomycetidae</taxon>
        <taxon>Agaricales</taxon>
        <taxon>Pleurotineae</taxon>
        <taxon>Pterulaceae</taxon>
        <taxon>Pterulicium</taxon>
    </lineage>
</organism>
<feature type="chain" id="PRO_5022691568" evidence="1">
    <location>
        <begin position="29"/>
        <end position="218"/>
    </location>
</feature>
<protein>
    <submittedName>
        <fullName evidence="2">Uncharacterized protein</fullName>
    </submittedName>
</protein>
<evidence type="ECO:0000256" key="1">
    <source>
        <dbReference type="SAM" id="SignalP"/>
    </source>
</evidence>
<dbReference type="Proteomes" id="UP000305067">
    <property type="component" value="Unassembled WGS sequence"/>
</dbReference>
<feature type="signal peptide" evidence="1">
    <location>
        <begin position="1"/>
        <end position="28"/>
    </location>
</feature>
<accession>A0A5C3Q0U6</accession>
<reference evidence="2 3" key="1">
    <citation type="journal article" date="2019" name="Nat. Ecol. Evol.">
        <title>Megaphylogeny resolves global patterns of mushroom evolution.</title>
        <authorList>
            <person name="Varga T."/>
            <person name="Krizsan K."/>
            <person name="Foldi C."/>
            <person name="Dima B."/>
            <person name="Sanchez-Garcia M."/>
            <person name="Sanchez-Ramirez S."/>
            <person name="Szollosi G.J."/>
            <person name="Szarkandi J.G."/>
            <person name="Papp V."/>
            <person name="Albert L."/>
            <person name="Andreopoulos W."/>
            <person name="Angelini C."/>
            <person name="Antonin V."/>
            <person name="Barry K.W."/>
            <person name="Bougher N.L."/>
            <person name="Buchanan P."/>
            <person name="Buyck B."/>
            <person name="Bense V."/>
            <person name="Catcheside P."/>
            <person name="Chovatia M."/>
            <person name="Cooper J."/>
            <person name="Damon W."/>
            <person name="Desjardin D."/>
            <person name="Finy P."/>
            <person name="Geml J."/>
            <person name="Haridas S."/>
            <person name="Hughes K."/>
            <person name="Justo A."/>
            <person name="Karasinski D."/>
            <person name="Kautmanova I."/>
            <person name="Kiss B."/>
            <person name="Kocsube S."/>
            <person name="Kotiranta H."/>
            <person name="LaButti K.M."/>
            <person name="Lechner B.E."/>
            <person name="Liimatainen K."/>
            <person name="Lipzen A."/>
            <person name="Lukacs Z."/>
            <person name="Mihaltcheva S."/>
            <person name="Morgado L.N."/>
            <person name="Niskanen T."/>
            <person name="Noordeloos M.E."/>
            <person name="Ohm R.A."/>
            <person name="Ortiz-Santana B."/>
            <person name="Ovrebo C."/>
            <person name="Racz N."/>
            <person name="Riley R."/>
            <person name="Savchenko A."/>
            <person name="Shiryaev A."/>
            <person name="Soop K."/>
            <person name="Spirin V."/>
            <person name="Szebenyi C."/>
            <person name="Tomsovsky M."/>
            <person name="Tulloss R.E."/>
            <person name="Uehling J."/>
            <person name="Grigoriev I.V."/>
            <person name="Vagvolgyi C."/>
            <person name="Papp T."/>
            <person name="Martin F.M."/>
            <person name="Miettinen O."/>
            <person name="Hibbett D.S."/>
            <person name="Nagy L.G."/>
        </authorList>
    </citation>
    <scope>NUCLEOTIDE SEQUENCE [LARGE SCALE GENOMIC DNA]</scope>
    <source>
        <strain evidence="2 3">CBS 309.79</strain>
    </source>
</reference>
<proteinExistence type="predicted"/>
<evidence type="ECO:0000313" key="2">
    <source>
        <dbReference type="EMBL" id="TFK95431.1"/>
    </source>
</evidence>